<reference evidence="1" key="1">
    <citation type="submission" date="2025-08" db="UniProtKB">
        <authorList>
            <consortium name="Ensembl"/>
        </authorList>
    </citation>
    <scope>IDENTIFICATION</scope>
</reference>
<dbReference type="AlphaFoldDB" id="A0A8D0PMA3"/>
<evidence type="ECO:0000313" key="1">
    <source>
        <dbReference type="Ensembl" id="ENSSSCP00015036527.1"/>
    </source>
</evidence>
<accession>A0A8D0PMA3</accession>
<protein>
    <submittedName>
        <fullName evidence="1">Uncharacterized protein</fullName>
    </submittedName>
</protein>
<dbReference type="Proteomes" id="UP000694726">
    <property type="component" value="Unplaced"/>
</dbReference>
<proteinExistence type="predicted"/>
<name>A0A8D0PMA3_PIG</name>
<sequence>MGRRSSQIHLLSVFTVKTKMNKWDLVKLQSFCTAKETLNNTKRQPTEWEKIFASESTDKRLISKIYKHLLQLHTKKTNNPIHKWAEDLNRQFSKEAMQMAEKRMKRCSTSLIIRETHIKTTRRYHLILARRAIIKKFTNGRCWRGCGEKGGGTLLVGL</sequence>
<evidence type="ECO:0000313" key="2">
    <source>
        <dbReference type="Proteomes" id="UP000694726"/>
    </source>
</evidence>
<organism evidence="1 2">
    <name type="scientific">Sus scrofa</name>
    <name type="common">Pig</name>
    <dbReference type="NCBI Taxonomy" id="9823"/>
    <lineage>
        <taxon>Eukaryota</taxon>
        <taxon>Metazoa</taxon>
        <taxon>Chordata</taxon>
        <taxon>Craniata</taxon>
        <taxon>Vertebrata</taxon>
        <taxon>Euteleostomi</taxon>
        <taxon>Mammalia</taxon>
        <taxon>Eutheria</taxon>
        <taxon>Laurasiatheria</taxon>
        <taxon>Artiodactyla</taxon>
        <taxon>Suina</taxon>
        <taxon>Suidae</taxon>
        <taxon>Sus</taxon>
    </lineage>
</organism>
<dbReference type="Ensembl" id="ENSSSCT00015089523.1">
    <property type="protein sequence ID" value="ENSSSCP00015036527.1"/>
    <property type="gene ID" value="ENSSSCG00015066886.1"/>
</dbReference>